<reference evidence="8 9" key="1">
    <citation type="submission" date="2023-05" db="EMBL/GenBank/DDBJ databases">
        <title>Novel species of genus Flectobacillus isolated from stream in China.</title>
        <authorList>
            <person name="Lu H."/>
        </authorList>
    </citation>
    <scope>NUCLEOTIDE SEQUENCE [LARGE SCALE GENOMIC DNA]</scope>
    <source>
        <strain evidence="8 9">KCTC 42575</strain>
    </source>
</reference>
<evidence type="ECO:0000256" key="1">
    <source>
        <dbReference type="ARBA" id="ARBA00004370"/>
    </source>
</evidence>
<dbReference type="Proteomes" id="UP001236507">
    <property type="component" value="Unassembled WGS sequence"/>
</dbReference>
<feature type="chain" id="PRO_5046351519" evidence="6">
    <location>
        <begin position="23"/>
        <end position="769"/>
    </location>
</feature>
<dbReference type="Pfam" id="PF01103">
    <property type="entry name" value="Omp85"/>
    <property type="match status" value="1"/>
</dbReference>
<dbReference type="PANTHER" id="PTHR12815">
    <property type="entry name" value="SORTING AND ASSEMBLY MACHINERY SAMM50 PROTEIN FAMILY MEMBER"/>
    <property type="match status" value="1"/>
</dbReference>
<name>A0ABT6YBN5_9BACT</name>
<comment type="caution">
    <text evidence="8">The sequence shown here is derived from an EMBL/GenBank/DDBJ whole genome shotgun (WGS) entry which is preliminary data.</text>
</comment>
<gene>
    <name evidence="8" type="ORF">QM524_16705</name>
</gene>
<evidence type="ECO:0000256" key="4">
    <source>
        <dbReference type="ARBA" id="ARBA00023136"/>
    </source>
</evidence>
<comment type="subcellular location">
    <subcellularLocation>
        <location evidence="1">Membrane</location>
    </subcellularLocation>
</comment>
<evidence type="ECO:0000256" key="6">
    <source>
        <dbReference type="SAM" id="SignalP"/>
    </source>
</evidence>
<keyword evidence="9" id="KW-1185">Reference proteome</keyword>
<dbReference type="RefSeq" id="WP_283345438.1">
    <property type="nucleotide sequence ID" value="NZ_JASHIF010000014.1"/>
</dbReference>
<sequence length="769" mass="86874">MIQKSTLYIGLILLLASCSVTKKLPAGESLYTGADIKIKADSSIKKSEIERVNAELAEFVRPKPNTAIMGFPYRVWLYYVMGEPRKPKGFRTWFRRKFGEPPVLASRGVINANTKQINVLLNNQGFFRTTASGDIIDKNRLAKAVYTINLKPQYLLDSIHFETDGDTSVFGKALLNTQKRTLLVKGNPYNYETLVAERNRIERELKQRGFYYFRPDYVIFKADSMSKKTKVDVSVEIKPNVAQVAKKIYYINDIHVIADYGDLRVDTTNIKQTNYQGIDIQDPLNRYRPKVFADAIGFRHGRNYSSRFQDVSLSRLINLKNFKFVKNKFELVTRSDSALLDVYYYLTPQKHKSLQAELSGSSKSNNFNGTDIAVNWRNLNLFRGAEIFTISASTGLQFQVGGGANAINNSTYKVATSLTLPRFAVPFIKFNPTRNQSLPSTTFNVNYEYINRGNMYRTTSLSGSLAYDWSQNSTLRHTFTPLSISYVRTFDFSFDYINYMIMFAPQQLGTILDQNTIIPSSIYQFFYNPRPTKSSSFALSGSFEIAGNLASALAKSANSTTEAQTLFGVGYARYIRSDLDMRYSKTINSKIKWANRVMLGFGLPYGNSNSLPFPKQYIVGGSNSIRAFVARGIGPGAYYASGDNATTFLGAQAGDMKLEMNTELRAKVNDFIQGALFVDAGNVWMYKDEVLYGADGVFGKDFYKQLAIGAGVGLRFDFTYLLLRFDLATPLRKPYLPEAERWVIKDIDFSSSDWRKENLILNIAIGLPF</sequence>
<keyword evidence="3 6" id="KW-0732">Signal</keyword>
<evidence type="ECO:0000256" key="3">
    <source>
        <dbReference type="ARBA" id="ARBA00022729"/>
    </source>
</evidence>
<organism evidence="8 9">
    <name type="scientific">Flectobacillus roseus</name>
    <dbReference type="NCBI Taxonomy" id="502259"/>
    <lineage>
        <taxon>Bacteria</taxon>
        <taxon>Pseudomonadati</taxon>
        <taxon>Bacteroidota</taxon>
        <taxon>Cytophagia</taxon>
        <taxon>Cytophagales</taxon>
        <taxon>Flectobacillaceae</taxon>
        <taxon>Flectobacillus</taxon>
    </lineage>
</organism>
<protein>
    <submittedName>
        <fullName evidence="8">BamA/TamA family outer membrane protein</fullName>
    </submittedName>
</protein>
<evidence type="ECO:0000256" key="5">
    <source>
        <dbReference type="ARBA" id="ARBA00023237"/>
    </source>
</evidence>
<keyword evidence="2" id="KW-0812">Transmembrane</keyword>
<evidence type="ECO:0000313" key="9">
    <source>
        <dbReference type="Proteomes" id="UP001236507"/>
    </source>
</evidence>
<keyword evidence="5" id="KW-0998">Cell outer membrane</keyword>
<feature type="signal peptide" evidence="6">
    <location>
        <begin position="1"/>
        <end position="22"/>
    </location>
</feature>
<dbReference type="PROSITE" id="PS51257">
    <property type="entry name" value="PROKAR_LIPOPROTEIN"/>
    <property type="match status" value="1"/>
</dbReference>
<keyword evidence="4" id="KW-0472">Membrane</keyword>
<accession>A0ABT6YBN5</accession>
<dbReference type="InterPro" id="IPR039910">
    <property type="entry name" value="D15-like"/>
</dbReference>
<dbReference type="Gene3D" id="2.40.160.50">
    <property type="entry name" value="membrane protein fhac: a member of the omp85/tpsb transporter family"/>
    <property type="match status" value="1"/>
</dbReference>
<dbReference type="EMBL" id="JASHIF010000014">
    <property type="protein sequence ID" value="MDI9860859.1"/>
    <property type="molecule type" value="Genomic_DNA"/>
</dbReference>
<proteinExistence type="predicted"/>
<evidence type="ECO:0000313" key="8">
    <source>
        <dbReference type="EMBL" id="MDI9860859.1"/>
    </source>
</evidence>
<feature type="domain" description="Bacterial surface antigen (D15)" evidence="7">
    <location>
        <begin position="431"/>
        <end position="735"/>
    </location>
</feature>
<dbReference type="InterPro" id="IPR000184">
    <property type="entry name" value="Bac_surfAg_D15"/>
</dbReference>
<dbReference type="PANTHER" id="PTHR12815:SF47">
    <property type="entry name" value="TRANSLOCATION AND ASSEMBLY MODULE SUBUNIT TAMA"/>
    <property type="match status" value="1"/>
</dbReference>
<evidence type="ECO:0000256" key="2">
    <source>
        <dbReference type="ARBA" id="ARBA00022692"/>
    </source>
</evidence>
<evidence type="ECO:0000259" key="7">
    <source>
        <dbReference type="Pfam" id="PF01103"/>
    </source>
</evidence>